<accession>A0A9N9TK59</accession>
<reference evidence="1" key="1">
    <citation type="submission" date="2022-01" db="EMBL/GenBank/DDBJ databases">
        <authorList>
            <person name="King R."/>
        </authorList>
    </citation>
    <scope>NUCLEOTIDE SEQUENCE</scope>
</reference>
<dbReference type="AlphaFoldDB" id="A0A9N9TK59"/>
<keyword evidence="2" id="KW-1185">Reference proteome</keyword>
<dbReference type="GO" id="GO:0051015">
    <property type="term" value="F:actin filament binding"/>
    <property type="evidence" value="ECO:0007669"/>
    <property type="project" value="TreeGrafter"/>
</dbReference>
<dbReference type="Proteomes" id="UP001153712">
    <property type="component" value="Chromosome 3"/>
</dbReference>
<sequence>MQHFKDVHFFHTPSQGNIYTIVELPMTSGSTKLLVASLKREIYCFEFQESPSGSLIPSCKEVSFTYIPNGAEIISMDAFNKNNNSNEFIIGITIIKNSNDSEGRLENYLNIYSGEDTEEFNIESVAQSCLNVELNFIPYKLLHTYLVTWNDELLNKEVVFVLSGSDNQVHVYKENMADHIYKELDNLEYFPEFTKTPSPVIWIDIYYSPDYSERVTSFACECGYVKLLKVDVRSNKVIYNFSTRFGNYISRVYISPENDVPEDKLFKKNLTFTDIMRQRRTERSTSSKRLNLIVINTILPSVIFHDILKYGLSKYSTLPRINTTNISTTCEVADIDFDGEKEILIGTSSEEIMVYKRDSEKVWWLEEVKKMTSPILGIKCVDVTGDGVKDLVILSMKGVQVLQYEQGYLQRILNSKIENITVPDVSELNIKK</sequence>
<gene>
    <name evidence="1" type="ORF">PHYEVI_LOCUS6595</name>
</gene>
<protein>
    <recommendedName>
        <fullName evidence="3">KICSTOR complex protein kaptin-like</fullName>
    </recommendedName>
</protein>
<dbReference type="InterPro" id="IPR029982">
    <property type="entry name" value="Kptn"/>
</dbReference>
<dbReference type="PANTHER" id="PTHR15435">
    <property type="entry name" value="KICSTOR COMPLEX PROTEIN KAPTIN"/>
    <property type="match status" value="1"/>
</dbReference>
<dbReference type="GO" id="GO:1904262">
    <property type="term" value="P:negative regulation of TORC1 signaling"/>
    <property type="evidence" value="ECO:0007669"/>
    <property type="project" value="TreeGrafter"/>
</dbReference>
<dbReference type="SUPFAM" id="SSF50978">
    <property type="entry name" value="WD40 repeat-like"/>
    <property type="match status" value="1"/>
</dbReference>
<dbReference type="InterPro" id="IPR028994">
    <property type="entry name" value="Integrin_alpha_N"/>
</dbReference>
<proteinExistence type="predicted"/>
<dbReference type="EMBL" id="OU900096">
    <property type="protein sequence ID" value="CAG9860239.1"/>
    <property type="molecule type" value="Genomic_DNA"/>
</dbReference>
<evidence type="ECO:0008006" key="3">
    <source>
        <dbReference type="Google" id="ProtNLM"/>
    </source>
</evidence>
<organism evidence="1 2">
    <name type="scientific">Phyllotreta striolata</name>
    <name type="common">Striped flea beetle</name>
    <name type="synonym">Crioceris striolata</name>
    <dbReference type="NCBI Taxonomy" id="444603"/>
    <lineage>
        <taxon>Eukaryota</taxon>
        <taxon>Metazoa</taxon>
        <taxon>Ecdysozoa</taxon>
        <taxon>Arthropoda</taxon>
        <taxon>Hexapoda</taxon>
        <taxon>Insecta</taxon>
        <taxon>Pterygota</taxon>
        <taxon>Neoptera</taxon>
        <taxon>Endopterygota</taxon>
        <taxon>Coleoptera</taxon>
        <taxon>Polyphaga</taxon>
        <taxon>Cucujiformia</taxon>
        <taxon>Chrysomeloidea</taxon>
        <taxon>Chrysomelidae</taxon>
        <taxon>Galerucinae</taxon>
        <taxon>Alticini</taxon>
        <taxon>Phyllotreta</taxon>
    </lineage>
</organism>
<name>A0A9N9TK59_PHYSR</name>
<dbReference type="SUPFAM" id="SSF69318">
    <property type="entry name" value="Integrin alpha N-terminal domain"/>
    <property type="match status" value="1"/>
</dbReference>
<dbReference type="GO" id="GO:0007015">
    <property type="term" value="P:actin filament organization"/>
    <property type="evidence" value="ECO:0007669"/>
    <property type="project" value="InterPro"/>
</dbReference>
<evidence type="ECO:0000313" key="2">
    <source>
        <dbReference type="Proteomes" id="UP001153712"/>
    </source>
</evidence>
<dbReference type="PANTHER" id="PTHR15435:SF2">
    <property type="entry name" value="KICSTOR COMPLEX PROTEIN KAPTIN"/>
    <property type="match status" value="1"/>
</dbReference>
<dbReference type="OrthoDB" id="10267127at2759"/>
<dbReference type="GO" id="GO:0034198">
    <property type="term" value="P:cellular response to amino acid starvation"/>
    <property type="evidence" value="ECO:0007669"/>
    <property type="project" value="TreeGrafter"/>
</dbReference>
<dbReference type="GO" id="GO:0030027">
    <property type="term" value="C:lamellipodium"/>
    <property type="evidence" value="ECO:0007669"/>
    <property type="project" value="TreeGrafter"/>
</dbReference>
<evidence type="ECO:0000313" key="1">
    <source>
        <dbReference type="EMBL" id="CAG9860239.1"/>
    </source>
</evidence>
<dbReference type="GO" id="GO:0015629">
    <property type="term" value="C:actin cytoskeleton"/>
    <property type="evidence" value="ECO:0007669"/>
    <property type="project" value="InterPro"/>
</dbReference>
<dbReference type="InterPro" id="IPR036322">
    <property type="entry name" value="WD40_repeat_dom_sf"/>
</dbReference>